<keyword evidence="2" id="KW-1185">Reference proteome</keyword>
<evidence type="ECO:0000313" key="1">
    <source>
        <dbReference type="EMBL" id="MBJ3813120.1"/>
    </source>
</evidence>
<dbReference type="Proteomes" id="UP000634780">
    <property type="component" value="Unassembled WGS sequence"/>
</dbReference>
<reference evidence="1 2" key="1">
    <citation type="submission" date="2020-12" db="EMBL/GenBank/DDBJ databases">
        <title>Streptomyces typhae sp. nov., a novel endophytic actinomycete isolated from the root of cattail pollen (Typha angustifolia L.).</title>
        <authorList>
            <person name="Peng C."/>
            <person name="Liu C."/>
        </authorList>
    </citation>
    <scope>NUCLEOTIDE SEQUENCE [LARGE SCALE GENOMIC DNA]</scope>
    <source>
        <strain evidence="1 2">JCM 4753</strain>
    </source>
</reference>
<evidence type="ECO:0008006" key="3">
    <source>
        <dbReference type="Google" id="ProtNLM"/>
    </source>
</evidence>
<name>A0ABS0XIT2_9ACTN</name>
<comment type="caution">
    <text evidence="1">The sequence shown here is derived from an EMBL/GenBank/DDBJ whole genome shotgun (WGS) entry which is preliminary data.</text>
</comment>
<accession>A0ABS0XIT2</accession>
<gene>
    <name evidence="1" type="ORF">JGB26_39715</name>
</gene>
<sequence>MLDQVLIWLLLAIAGATVQRICDVVFGESIETIVYSLLIRRRTAAVNLRGQWRSAFEYISDDDGSVIVEERTLRVSQRGRRVTAKDPDSATPSRFRLQGAVSATGALSGEWEETSLAGRQYHGVFQFLLTRTGSEMRGRWVSYNRDDVIQSGSWTLCRI</sequence>
<protein>
    <recommendedName>
        <fullName evidence="3">SMODS-associating 2TM beta-strand rich effector domain-containing protein</fullName>
    </recommendedName>
</protein>
<proteinExistence type="predicted"/>
<evidence type="ECO:0000313" key="2">
    <source>
        <dbReference type="Proteomes" id="UP000634780"/>
    </source>
</evidence>
<dbReference type="EMBL" id="JAEKOZ010000050">
    <property type="protein sequence ID" value="MBJ3813120.1"/>
    <property type="molecule type" value="Genomic_DNA"/>
</dbReference>
<dbReference type="RefSeq" id="WP_190120499.1">
    <property type="nucleotide sequence ID" value="NZ_BMVR01000026.1"/>
</dbReference>
<organism evidence="1 2">
    <name type="scientific">Streptomyces flavofungini</name>
    <dbReference type="NCBI Taxonomy" id="68200"/>
    <lineage>
        <taxon>Bacteria</taxon>
        <taxon>Bacillati</taxon>
        <taxon>Actinomycetota</taxon>
        <taxon>Actinomycetes</taxon>
        <taxon>Kitasatosporales</taxon>
        <taxon>Streptomycetaceae</taxon>
        <taxon>Streptomyces</taxon>
    </lineage>
</organism>